<dbReference type="Proteomes" id="UP000184123">
    <property type="component" value="Unassembled WGS sequence"/>
</dbReference>
<comment type="similarity">
    <text evidence="1 4">Belongs to the aldehyde dehydrogenase family.</text>
</comment>
<keyword evidence="9" id="KW-1185">Reference proteome</keyword>
<dbReference type="Proteomes" id="UP000321726">
    <property type="component" value="Unassembled WGS sequence"/>
</dbReference>
<dbReference type="InterPro" id="IPR016160">
    <property type="entry name" value="Ald_DH_CS_CYS"/>
</dbReference>
<evidence type="ECO:0000313" key="6">
    <source>
        <dbReference type="EMBL" id="GEN24522.1"/>
    </source>
</evidence>
<evidence type="ECO:0000313" key="7">
    <source>
        <dbReference type="EMBL" id="SHM55124.1"/>
    </source>
</evidence>
<protein>
    <submittedName>
        <fullName evidence="6 7">Aldehyde dehydrogenase</fullName>
    </submittedName>
</protein>
<dbReference type="Gene3D" id="3.40.309.10">
    <property type="entry name" value="Aldehyde Dehydrogenase, Chain A, domain 2"/>
    <property type="match status" value="1"/>
</dbReference>
<dbReference type="FunFam" id="3.40.309.10:FF:000009">
    <property type="entry name" value="Aldehyde dehydrogenase A"/>
    <property type="match status" value="1"/>
</dbReference>
<dbReference type="FunFam" id="3.40.605.10:FF:000007">
    <property type="entry name" value="NAD/NADP-dependent betaine aldehyde dehydrogenase"/>
    <property type="match status" value="1"/>
</dbReference>
<dbReference type="RefSeq" id="WP_200802199.1">
    <property type="nucleotide sequence ID" value="NZ_BJXU01000094.1"/>
</dbReference>
<dbReference type="InterPro" id="IPR016163">
    <property type="entry name" value="Ald_DH_C"/>
</dbReference>
<dbReference type="Gene3D" id="3.40.605.10">
    <property type="entry name" value="Aldehyde Dehydrogenase, Chain A, domain 1"/>
    <property type="match status" value="1"/>
</dbReference>
<evidence type="ECO:0000313" key="8">
    <source>
        <dbReference type="Proteomes" id="UP000184123"/>
    </source>
</evidence>
<evidence type="ECO:0000256" key="3">
    <source>
        <dbReference type="PROSITE-ProRule" id="PRU10007"/>
    </source>
</evidence>
<dbReference type="EMBL" id="FRCA01000009">
    <property type="protein sequence ID" value="SHM55124.1"/>
    <property type="molecule type" value="Genomic_DNA"/>
</dbReference>
<evidence type="ECO:0000259" key="5">
    <source>
        <dbReference type="Pfam" id="PF00171"/>
    </source>
</evidence>
<feature type="active site" evidence="3">
    <location>
        <position position="260"/>
    </location>
</feature>
<gene>
    <name evidence="6" type="ORF">HCU01_24710</name>
    <name evidence="7" type="ORF">SAMN05660971_03265</name>
</gene>
<dbReference type="STRING" id="44933.SAMN05660971_03265"/>
<sequence>MDFSQLFSQSGQQPLHADMFINGRWHSGDHPRIEVDNPANESLLGTIGEGGEDIADAALAAASRAQRDWGRRPAIERGRLVARLAAEVAAHSEQLAHIISLEQGKPLAQAQGEVEAASNFLDYSSHWARRIEGEIVASDNPHEEIQIRSLPVGVVVALTAWNYPAALAARKLGPALVAGNTVVLLSHEITPFSGLFIAALAERVGFPPGVINVVTGRGAQLGRALVEDPRSDLISMTGSTRAGREIFRSAADELKILRLELGGKAPFIVMEDADIDKAVAAAVTARYTNCGQICTCNERMYLHESIADEFSEKFVAASQRLTIGDPFSNPDLGPKVSRVEVDKIDQLVSSSVEAGAQMLLKGGPLNEGDYANGYWYAPTVIETRQNTSPLITQEAFGPVAVIQRVSDFEQALAFANDSDYGLSAYVFTRNMQRLMRLPQELRFAELYINRSNGEQVQGYHSGWRHSGIGGEDGKHGFSAYLKKQTTYLNWED</sequence>
<accession>A0A1M7JQ41</accession>
<feature type="domain" description="Aldehyde dehydrogenase" evidence="5">
    <location>
        <begin position="25"/>
        <end position="485"/>
    </location>
</feature>
<evidence type="ECO:0000256" key="1">
    <source>
        <dbReference type="ARBA" id="ARBA00009986"/>
    </source>
</evidence>
<dbReference type="PANTHER" id="PTHR43353:SF5">
    <property type="entry name" value="SUCCINATE-SEMIALDEHYDE DEHYDROGENASE, MITOCHONDRIAL"/>
    <property type="match status" value="1"/>
</dbReference>
<dbReference type="PROSITE" id="PS00687">
    <property type="entry name" value="ALDEHYDE_DEHYDR_GLU"/>
    <property type="match status" value="1"/>
</dbReference>
<reference evidence="6 9" key="2">
    <citation type="submission" date="2019-07" db="EMBL/GenBank/DDBJ databases">
        <title>Whole genome shotgun sequence of Halomonas cupida NBRC 102219.</title>
        <authorList>
            <person name="Hosoyama A."/>
            <person name="Uohara A."/>
            <person name="Ohji S."/>
            <person name="Ichikawa N."/>
        </authorList>
    </citation>
    <scope>NUCLEOTIDE SEQUENCE [LARGE SCALE GENOMIC DNA]</scope>
    <source>
        <strain evidence="6 9">NBRC 102219</strain>
    </source>
</reference>
<dbReference type="PANTHER" id="PTHR43353">
    <property type="entry name" value="SUCCINATE-SEMIALDEHYDE DEHYDROGENASE, MITOCHONDRIAL"/>
    <property type="match status" value="1"/>
</dbReference>
<organism evidence="7 8">
    <name type="scientific">Halomonas cupida</name>
    <dbReference type="NCBI Taxonomy" id="44933"/>
    <lineage>
        <taxon>Bacteria</taxon>
        <taxon>Pseudomonadati</taxon>
        <taxon>Pseudomonadota</taxon>
        <taxon>Gammaproteobacteria</taxon>
        <taxon>Oceanospirillales</taxon>
        <taxon>Halomonadaceae</taxon>
        <taxon>Halomonas</taxon>
    </lineage>
</organism>
<dbReference type="InterPro" id="IPR015590">
    <property type="entry name" value="Aldehyde_DH_dom"/>
</dbReference>
<dbReference type="InterPro" id="IPR016162">
    <property type="entry name" value="Ald_DH_N"/>
</dbReference>
<name>A0A1M7JQ41_9GAMM</name>
<dbReference type="Pfam" id="PF00171">
    <property type="entry name" value="Aldedh"/>
    <property type="match status" value="1"/>
</dbReference>
<dbReference type="GO" id="GO:0009450">
    <property type="term" value="P:gamma-aminobutyric acid catabolic process"/>
    <property type="evidence" value="ECO:0007669"/>
    <property type="project" value="TreeGrafter"/>
</dbReference>
<dbReference type="EMBL" id="BJXU01000094">
    <property type="protein sequence ID" value="GEN24522.1"/>
    <property type="molecule type" value="Genomic_DNA"/>
</dbReference>
<dbReference type="GO" id="GO:0004777">
    <property type="term" value="F:succinate-semialdehyde dehydrogenase (NAD+) activity"/>
    <property type="evidence" value="ECO:0007669"/>
    <property type="project" value="TreeGrafter"/>
</dbReference>
<dbReference type="InterPro" id="IPR016161">
    <property type="entry name" value="Ald_DH/histidinol_DH"/>
</dbReference>
<dbReference type="InterPro" id="IPR029510">
    <property type="entry name" value="Ald_DH_CS_GLU"/>
</dbReference>
<evidence type="ECO:0000256" key="4">
    <source>
        <dbReference type="RuleBase" id="RU003345"/>
    </source>
</evidence>
<dbReference type="InterPro" id="IPR050740">
    <property type="entry name" value="Aldehyde_DH_Superfamily"/>
</dbReference>
<dbReference type="SUPFAM" id="SSF53720">
    <property type="entry name" value="ALDH-like"/>
    <property type="match status" value="1"/>
</dbReference>
<dbReference type="PROSITE" id="PS00070">
    <property type="entry name" value="ALDEHYDE_DEHYDR_CYS"/>
    <property type="match status" value="1"/>
</dbReference>
<reference evidence="7 8" key="1">
    <citation type="submission" date="2016-11" db="EMBL/GenBank/DDBJ databases">
        <authorList>
            <person name="Jaros S."/>
            <person name="Januszkiewicz K."/>
            <person name="Wedrychowicz H."/>
        </authorList>
    </citation>
    <scope>NUCLEOTIDE SEQUENCE [LARGE SCALE GENOMIC DNA]</scope>
    <source>
        <strain evidence="7 8">DSM 4740</strain>
    </source>
</reference>
<evidence type="ECO:0000256" key="2">
    <source>
        <dbReference type="ARBA" id="ARBA00023002"/>
    </source>
</evidence>
<evidence type="ECO:0000313" key="9">
    <source>
        <dbReference type="Proteomes" id="UP000321726"/>
    </source>
</evidence>
<keyword evidence="2 4" id="KW-0560">Oxidoreductase</keyword>
<dbReference type="AlphaFoldDB" id="A0A1M7JQ41"/>
<proteinExistence type="inferred from homology"/>